<evidence type="ECO:0000256" key="1">
    <source>
        <dbReference type="ARBA" id="ARBA00000111"/>
    </source>
</evidence>
<evidence type="ECO:0000256" key="12">
    <source>
        <dbReference type="ARBA" id="ARBA00069000"/>
    </source>
</evidence>
<dbReference type="Pfam" id="PF01764">
    <property type="entry name" value="Lipase_3"/>
    <property type="match status" value="1"/>
</dbReference>
<keyword evidence="7" id="KW-0378">Hydrolase</keyword>
<comment type="similarity">
    <text evidence="3">Belongs to the AB hydrolase superfamily. Lipase family.</text>
</comment>
<feature type="region of interest" description="Disordered" evidence="14">
    <location>
        <begin position="1"/>
        <end position="35"/>
    </location>
</feature>
<evidence type="ECO:0000256" key="4">
    <source>
        <dbReference type="ARBA" id="ARBA00013179"/>
    </source>
</evidence>
<reference evidence="16" key="1">
    <citation type="submission" date="2015-04" db="UniProtKB">
        <authorList>
            <consortium name="EnsemblPlants"/>
        </authorList>
    </citation>
    <scope>IDENTIFICATION</scope>
</reference>
<evidence type="ECO:0000256" key="10">
    <source>
        <dbReference type="ARBA" id="ARBA00023098"/>
    </source>
</evidence>
<dbReference type="Gene3D" id="3.40.50.1820">
    <property type="entry name" value="alpha/beta hydrolase"/>
    <property type="match status" value="1"/>
</dbReference>
<dbReference type="eggNOG" id="KOG4569">
    <property type="taxonomic scope" value="Eukaryota"/>
</dbReference>
<keyword evidence="9" id="KW-0442">Lipid degradation</keyword>
<reference evidence="16" key="2">
    <citation type="submission" date="2018-05" db="EMBL/GenBank/DDBJ databases">
        <title>OmerRS3 (Oryza meridionalis Reference Sequence Version 3).</title>
        <authorList>
            <person name="Zhang J."/>
            <person name="Kudrna D."/>
            <person name="Lee S."/>
            <person name="Talag J."/>
            <person name="Welchert J."/>
            <person name="Wing R.A."/>
        </authorList>
    </citation>
    <scope>NUCLEOTIDE SEQUENCE [LARGE SCALE GENOMIC DNA]</scope>
    <source>
        <strain evidence="16">cv. OR44</strain>
    </source>
</reference>
<organism evidence="16">
    <name type="scientific">Oryza meridionalis</name>
    <dbReference type="NCBI Taxonomy" id="40149"/>
    <lineage>
        <taxon>Eukaryota</taxon>
        <taxon>Viridiplantae</taxon>
        <taxon>Streptophyta</taxon>
        <taxon>Embryophyta</taxon>
        <taxon>Tracheophyta</taxon>
        <taxon>Spermatophyta</taxon>
        <taxon>Magnoliopsida</taxon>
        <taxon>Liliopsida</taxon>
        <taxon>Poales</taxon>
        <taxon>Poaceae</taxon>
        <taxon>BOP clade</taxon>
        <taxon>Oryzoideae</taxon>
        <taxon>Oryzeae</taxon>
        <taxon>Oryzinae</taxon>
        <taxon>Oryza</taxon>
    </lineage>
</organism>
<keyword evidence="8" id="KW-0809">Transit peptide</keyword>
<dbReference type="GO" id="GO:0008970">
    <property type="term" value="F:phospholipase A1 activity"/>
    <property type="evidence" value="ECO:0007669"/>
    <property type="project" value="UniProtKB-EC"/>
</dbReference>
<keyword evidence="10" id="KW-0443">Lipid metabolism</keyword>
<comment type="subcellular location">
    <subcellularLocation>
        <location evidence="2">Plastid</location>
        <location evidence="2">Chloroplast</location>
    </subcellularLocation>
</comment>
<keyword evidence="17" id="KW-1185">Reference proteome</keyword>
<dbReference type="InterPro" id="IPR002921">
    <property type="entry name" value="Fungal_lipase-type"/>
</dbReference>
<sequence>MAIHLTNPPPGLYAAKTPSQQQQHRPAGSHPAAAAAAAATVAMPQTASAASSSVAVKKNRQAAPVVVARRRTTAVESGGVALASVWREVQGERDWEGMVGTAAEELHPLLRGEIVRYGELVAATYKAFDLDAASKRYLNCKYGKARMLDEVGMAGAGYEVTRYIYAAPDLAAGPPCPSRWIGYVAVATDEAVRRLGRRDIVVSFRGTVTGSEWVANMMSSLAPARFDPADPRPDVKVESGFLSVYTSDDATCRFTCGSCRNQLLSEVTRLVAKHKHEDVSVTLAGHSMGSSLALLLGYDLAELGLNRDARGRAVPITVFSFAGPRVGNTAFKDRCDELGVKVLRVVNVNDPITKLPGIFLNENSRVLGGKLELPWSSSCYTHVGVELALDFFKARDPACVHDLEAYLGLLKCPKVTKEMKEGEDLISKAKKIVLEQSFDTWRWQMAAIQVGGLVQALGM</sequence>
<protein>
    <recommendedName>
        <fullName evidence="12">Phospholipase A1 EG1, chloroplastic/mitochondrial</fullName>
        <ecNumber evidence="4">3.1.1.32</ecNumber>
    </recommendedName>
    <alternativeName>
        <fullName evidence="13">Protein EXTRA GLUME 1</fullName>
    </alternativeName>
</protein>
<accession>A0A0E0F4X8</accession>
<evidence type="ECO:0000256" key="3">
    <source>
        <dbReference type="ARBA" id="ARBA00010701"/>
    </source>
</evidence>
<evidence type="ECO:0000256" key="11">
    <source>
        <dbReference type="ARBA" id="ARBA00056056"/>
    </source>
</evidence>
<dbReference type="EnsemblPlants" id="OMERI11G09090.1">
    <property type="protein sequence ID" value="OMERI11G09090.1"/>
    <property type="gene ID" value="OMERI11G09090"/>
</dbReference>
<evidence type="ECO:0000256" key="8">
    <source>
        <dbReference type="ARBA" id="ARBA00022946"/>
    </source>
</evidence>
<comment type="catalytic activity">
    <reaction evidence="1">
        <text>a 1,2-diacyl-sn-glycero-3-phosphocholine + H2O = a 2-acyl-sn-glycero-3-phosphocholine + a fatty acid + H(+)</text>
        <dbReference type="Rhea" id="RHEA:18689"/>
        <dbReference type="ChEBI" id="CHEBI:15377"/>
        <dbReference type="ChEBI" id="CHEBI:15378"/>
        <dbReference type="ChEBI" id="CHEBI:28868"/>
        <dbReference type="ChEBI" id="CHEBI:57643"/>
        <dbReference type="ChEBI" id="CHEBI:57875"/>
        <dbReference type="EC" id="3.1.1.32"/>
    </reaction>
</comment>
<dbReference type="InterPro" id="IPR029058">
    <property type="entry name" value="AB_hydrolase_fold"/>
</dbReference>
<dbReference type="GO" id="GO:0016042">
    <property type="term" value="P:lipid catabolic process"/>
    <property type="evidence" value="ECO:0007669"/>
    <property type="project" value="UniProtKB-KW"/>
</dbReference>
<dbReference type="Proteomes" id="UP000008021">
    <property type="component" value="Chromosome 11"/>
</dbReference>
<dbReference type="SUPFAM" id="SSF53474">
    <property type="entry name" value="alpha/beta-Hydrolases"/>
    <property type="match status" value="1"/>
</dbReference>
<comment type="function">
    <text evidence="11">Phospholipase that releases free fatty acids from phospholipids. Catalyzes the initial step of jasmonate (JA) biosynthesis. Required for the biosynthesis of endogenous JA in seedling, inflorescence and spikelets. Not essential for JA biosynthesis after wounding. Mediates spikelet development and specification of empty-glume identity. Functions in a high temperature-dependent manner to maintain floral developmental robustness under heat stress conditions. Functions by safeguarding the expression of several floral identity genes, such as MADS1, MADS6 and G1.</text>
</comment>
<name>A0A0E0F4X8_9ORYZ</name>
<evidence type="ECO:0000256" key="7">
    <source>
        <dbReference type="ARBA" id="ARBA00022801"/>
    </source>
</evidence>
<dbReference type="GO" id="GO:0009507">
    <property type="term" value="C:chloroplast"/>
    <property type="evidence" value="ECO:0007669"/>
    <property type="project" value="UniProtKB-SubCell"/>
</dbReference>
<evidence type="ECO:0000256" key="13">
    <source>
        <dbReference type="ARBA" id="ARBA00081407"/>
    </source>
</evidence>
<feature type="domain" description="Fungal lipase-type" evidence="15">
    <location>
        <begin position="201"/>
        <end position="358"/>
    </location>
</feature>
<dbReference type="HOGENOM" id="CLU_018841_2_0_1"/>
<keyword evidence="5" id="KW-0150">Chloroplast</keyword>
<evidence type="ECO:0000259" key="15">
    <source>
        <dbReference type="Pfam" id="PF01764"/>
    </source>
</evidence>
<dbReference type="EC" id="3.1.1.32" evidence="4"/>
<dbReference type="PANTHER" id="PTHR31403">
    <property type="entry name" value="PHOSPHOLIPASE A1-IBETA2, CHLOROPLASTIC"/>
    <property type="match status" value="1"/>
</dbReference>
<evidence type="ECO:0000256" key="9">
    <source>
        <dbReference type="ARBA" id="ARBA00022963"/>
    </source>
</evidence>
<dbReference type="PANTHER" id="PTHR31403:SF4">
    <property type="entry name" value="PHOSPHOLIPASE A1-IALPHA2, CHLOROPLASTIC"/>
    <property type="match status" value="1"/>
</dbReference>
<evidence type="ECO:0000256" key="5">
    <source>
        <dbReference type="ARBA" id="ARBA00022528"/>
    </source>
</evidence>
<keyword evidence="6" id="KW-0934">Plastid</keyword>
<dbReference type="CDD" id="cd00519">
    <property type="entry name" value="Lipase_3"/>
    <property type="match status" value="1"/>
</dbReference>
<dbReference type="AlphaFoldDB" id="A0A0E0F4X8"/>
<dbReference type="Gramene" id="OMERI11G09090.1">
    <property type="protein sequence ID" value="OMERI11G09090.1"/>
    <property type="gene ID" value="OMERI11G09090"/>
</dbReference>
<evidence type="ECO:0000256" key="14">
    <source>
        <dbReference type="SAM" id="MobiDB-lite"/>
    </source>
</evidence>
<proteinExistence type="inferred from homology"/>
<evidence type="ECO:0000256" key="2">
    <source>
        <dbReference type="ARBA" id="ARBA00004229"/>
    </source>
</evidence>
<evidence type="ECO:0000313" key="16">
    <source>
        <dbReference type="EnsemblPlants" id="OMERI11G09090.1"/>
    </source>
</evidence>
<evidence type="ECO:0000313" key="17">
    <source>
        <dbReference type="Proteomes" id="UP000008021"/>
    </source>
</evidence>
<evidence type="ECO:0000256" key="6">
    <source>
        <dbReference type="ARBA" id="ARBA00022640"/>
    </source>
</evidence>
<dbReference type="FunFam" id="3.40.50.1820:FF:000106">
    <property type="entry name" value="Galactolipase DONGLE, chloroplastic"/>
    <property type="match status" value="1"/>
</dbReference>